<organism evidence="1 2">
    <name type="scientific">Araneus ventricosus</name>
    <name type="common">Orbweaver spider</name>
    <name type="synonym">Epeira ventricosa</name>
    <dbReference type="NCBI Taxonomy" id="182803"/>
    <lineage>
        <taxon>Eukaryota</taxon>
        <taxon>Metazoa</taxon>
        <taxon>Ecdysozoa</taxon>
        <taxon>Arthropoda</taxon>
        <taxon>Chelicerata</taxon>
        <taxon>Arachnida</taxon>
        <taxon>Araneae</taxon>
        <taxon>Araneomorphae</taxon>
        <taxon>Entelegynae</taxon>
        <taxon>Araneoidea</taxon>
        <taxon>Araneidae</taxon>
        <taxon>Araneus</taxon>
    </lineage>
</organism>
<gene>
    <name evidence="1" type="ORF">AVEN_190929_1</name>
</gene>
<sequence>MSIKHTVLTKSEQEGLSANRTGDADVTTVMDTASKVKQLFSFFLSSANENENFLFLPIQLLPFGFSANGRPRTFFCFAYQYGRGEALGNNVWLRTLFVQKYSSPTSNSAEDAILEAIVLRPTFSRFRPISSIWALHRNASCSGVISVDGRVPCAPLPEGAKLKLRELLVSVHIHRESNHKKIRPRDFDEISTF</sequence>
<protein>
    <submittedName>
        <fullName evidence="1">Uncharacterized protein</fullName>
    </submittedName>
</protein>
<comment type="caution">
    <text evidence="1">The sequence shown here is derived from an EMBL/GenBank/DDBJ whole genome shotgun (WGS) entry which is preliminary data.</text>
</comment>
<keyword evidence="2" id="KW-1185">Reference proteome</keyword>
<dbReference type="AlphaFoldDB" id="A0A4Y2KDS0"/>
<proteinExistence type="predicted"/>
<name>A0A4Y2KDS0_ARAVE</name>
<reference evidence="1 2" key="1">
    <citation type="journal article" date="2019" name="Sci. Rep.">
        <title>Orb-weaving spider Araneus ventricosus genome elucidates the spidroin gene catalogue.</title>
        <authorList>
            <person name="Kono N."/>
            <person name="Nakamura H."/>
            <person name="Ohtoshi R."/>
            <person name="Moran D.A.P."/>
            <person name="Shinohara A."/>
            <person name="Yoshida Y."/>
            <person name="Fujiwara M."/>
            <person name="Mori M."/>
            <person name="Tomita M."/>
            <person name="Arakawa K."/>
        </authorList>
    </citation>
    <scope>NUCLEOTIDE SEQUENCE [LARGE SCALE GENOMIC DNA]</scope>
</reference>
<evidence type="ECO:0000313" key="2">
    <source>
        <dbReference type="Proteomes" id="UP000499080"/>
    </source>
</evidence>
<accession>A0A4Y2KDS0</accession>
<dbReference type="EMBL" id="BGPR01004461">
    <property type="protein sequence ID" value="GBM99915.1"/>
    <property type="molecule type" value="Genomic_DNA"/>
</dbReference>
<evidence type="ECO:0000313" key="1">
    <source>
        <dbReference type="EMBL" id="GBM99915.1"/>
    </source>
</evidence>
<dbReference type="Proteomes" id="UP000499080">
    <property type="component" value="Unassembled WGS sequence"/>
</dbReference>